<dbReference type="PANTHER" id="PTHR45566">
    <property type="entry name" value="HTH-TYPE TRANSCRIPTIONAL REGULATOR YHJB-RELATED"/>
    <property type="match status" value="1"/>
</dbReference>
<dbReference type="GO" id="GO:0006355">
    <property type="term" value="P:regulation of DNA-templated transcription"/>
    <property type="evidence" value="ECO:0007669"/>
    <property type="project" value="InterPro"/>
</dbReference>
<evidence type="ECO:0000256" key="3">
    <source>
        <dbReference type="PROSITE-ProRule" id="PRU00169"/>
    </source>
</evidence>
<dbReference type="SMART" id="SM00448">
    <property type="entry name" value="REC"/>
    <property type="match status" value="1"/>
</dbReference>
<feature type="domain" description="HTH luxR-type" evidence="4">
    <location>
        <begin position="149"/>
        <end position="214"/>
    </location>
</feature>
<evidence type="ECO:0000256" key="1">
    <source>
        <dbReference type="ARBA" id="ARBA00022553"/>
    </source>
</evidence>
<proteinExistence type="predicted"/>
<feature type="domain" description="Response regulatory" evidence="5">
    <location>
        <begin position="8"/>
        <end position="131"/>
    </location>
</feature>
<evidence type="ECO:0000256" key="2">
    <source>
        <dbReference type="ARBA" id="ARBA00023125"/>
    </source>
</evidence>
<dbReference type="Pfam" id="PF00072">
    <property type="entry name" value="Response_reg"/>
    <property type="match status" value="1"/>
</dbReference>
<dbReference type="InterPro" id="IPR001789">
    <property type="entry name" value="Sig_transdc_resp-reg_receiver"/>
</dbReference>
<accession>A0AAX1LA59</accession>
<dbReference type="InterPro" id="IPR000792">
    <property type="entry name" value="Tscrpt_reg_LuxR_C"/>
</dbReference>
<dbReference type="Proteomes" id="UP000617681">
    <property type="component" value="Chromosome"/>
</dbReference>
<dbReference type="SUPFAM" id="SSF46894">
    <property type="entry name" value="C-terminal effector domain of the bipartite response regulators"/>
    <property type="match status" value="1"/>
</dbReference>
<feature type="modified residue" description="4-aspartylphosphate" evidence="3">
    <location>
        <position position="67"/>
    </location>
</feature>
<keyword evidence="2" id="KW-0238">DNA-binding</keyword>
<dbReference type="PROSITE" id="PS00622">
    <property type="entry name" value="HTH_LUXR_1"/>
    <property type="match status" value="1"/>
</dbReference>
<sequence length="230" mass="25008">MARKDDVNVAVIDDHDVVRLGVVHILESVPKMNVVCAADNVPDVIECLEGLPRSSEEDAPAAVVLLDLRLSDGSMPAENVLELRQAGCKVIIFSSADRPFLLREALGAGVSALFNKSDDISHLPALIREVANGAAVFSSDYASVMYDDEHFSGVELSEKQLQVLRLIAKGMVVKQVARALNLTENTVNDYLKRIRQKYVLAGKNAGTQVQLQLCAMEDGYVAYPTDLVRG</sequence>
<name>A0AAX1LA59_9CORY</name>
<dbReference type="EMBL" id="CP069534">
    <property type="protein sequence ID" value="QRP71105.1"/>
    <property type="molecule type" value="Genomic_DNA"/>
</dbReference>
<dbReference type="PROSITE" id="PS50110">
    <property type="entry name" value="RESPONSE_REGULATORY"/>
    <property type="match status" value="1"/>
</dbReference>
<dbReference type="Pfam" id="PF00196">
    <property type="entry name" value="GerE"/>
    <property type="match status" value="1"/>
</dbReference>
<dbReference type="AlphaFoldDB" id="A0AAX1LA59"/>
<evidence type="ECO:0000259" key="4">
    <source>
        <dbReference type="PROSITE" id="PS50043"/>
    </source>
</evidence>
<evidence type="ECO:0000313" key="6">
    <source>
        <dbReference type="EMBL" id="QRP71105.1"/>
    </source>
</evidence>
<dbReference type="CDD" id="cd06170">
    <property type="entry name" value="LuxR_C_like"/>
    <property type="match status" value="1"/>
</dbReference>
<dbReference type="GO" id="GO:0003677">
    <property type="term" value="F:DNA binding"/>
    <property type="evidence" value="ECO:0007669"/>
    <property type="project" value="UniProtKB-KW"/>
</dbReference>
<dbReference type="Gene3D" id="3.40.50.2300">
    <property type="match status" value="1"/>
</dbReference>
<dbReference type="InterPro" id="IPR016032">
    <property type="entry name" value="Sig_transdc_resp-reg_C-effctor"/>
</dbReference>
<organism evidence="6 7">
    <name type="scientific">Corynebacterium glucuronolyticum</name>
    <dbReference type="NCBI Taxonomy" id="39791"/>
    <lineage>
        <taxon>Bacteria</taxon>
        <taxon>Bacillati</taxon>
        <taxon>Actinomycetota</taxon>
        <taxon>Actinomycetes</taxon>
        <taxon>Mycobacteriales</taxon>
        <taxon>Corynebacteriaceae</taxon>
        <taxon>Corynebacterium</taxon>
    </lineage>
</organism>
<reference evidence="6" key="1">
    <citation type="submission" date="2021-02" db="EMBL/GenBank/DDBJ databases">
        <title>FDA dAtabase for Regulatory Grade micrObial Sequences (FDA-ARGOS): Supporting development and validation of Infectious Disease Dx tests.</title>
        <authorList>
            <person name="Sproer C."/>
            <person name="Gronow S."/>
            <person name="Severitt S."/>
            <person name="Schroder I."/>
            <person name="Tallon L."/>
            <person name="Sadzewicz L."/>
            <person name="Zhao X."/>
            <person name="Boylan J."/>
            <person name="Ott S."/>
            <person name="Bowen H."/>
            <person name="Vavikolanu K."/>
            <person name="Mehta A."/>
            <person name="Aluvathingal J."/>
            <person name="Nadendla S."/>
            <person name="Lowell S."/>
            <person name="Myers T."/>
            <person name="Yan Y."/>
            <person name="Sichtig H."/>
        </authorList>
    </citation>
    <scope>NUCLEOTIDE SEQUENCE</scope>
    <source>
        <strain evidence="6">FDAARGOS_1191</strain>
    </source>
</reference>
<gene>
    <name evidence="6" type="ORF">I6J21_02810</name>
</gene>
<evidence type="ECO:0000259" key="5">
    <source>
        <dbReference type="PROSITE" id="PS50110"/>
    </source>
</evidence>
<dbReference type="InterPro" id="IPR058245">
    <property type="entry name" value="NreC/VraR/RcsB-like_REC"/>
</dbReference>
<dbReference type="InterPro" id="IPR036388">
    <property type="entry name" value="WH-like_DNA-bd_sf"/>
</dbReference>
<dbReference type="InterPro" id="IPR051015">
    <property type="entry name" value="EvgA-like"/>
</dbReference>
<dbReference type="SMART" id="SM00421">
    <property type="entry name" value="HTH_LUXR"/>
    <property type="match status" value="1"/>
</dbReference>
<dbReference type="GO" id="GO:0000160">
    <property type="term" value="P:phosphorelay signal transduction system"/>
    <property type="evidence" value="ECO:0007669"/>
    <property type="project" value="InterPro"/>
</dbReference>
<dbReference type="SUPFAM" id="SSF52172">
    <property type="entry name" value="CheY-like"/>
    <property type="match status" value="1"/>
</dbReference>
<keyword evidence="1 3" id="KW-0597">Phosphoprotein</keyword>
<protein>
    <submittedName>
        <fullName evidence="6">Response regulator transcription factor</fullName>
    </submittedName>
</protein>
<dbReference type="PROSITE" id="PS50043">
    <property type="entry name" value="HTH_LUXR_2"/>
    <property type="match status" value="1"/>
</dbReference>
<dbReference type="PRINTS" id="PR00038">
    <property type="entry name" value="HTHLUXR"/>
</dbReference>
<dbReference type="InterPro" id="IPR011006">
    <property type="entry name" value="CheY-like_superfamily"/>
</dbReference>
<dbReference type="CDD" id="cd17535">
    <property type="entry name" value="REC_NarL-like"/>
    <property type="match status" value="1"/>
</dbReference>
<evidence type="ECO:0000313" key="7">
    <source>
        <dbReference type="Proteomes" id="UP000617681"/>
    </source>
</evidence>
<dbReference type="RefSeq" id="WP_169305134.1">
    <property type="nucleotide sequence ID" value="NZ_CP069534.1"/>
</dbReference>
<dbReference type="PANTHER" id="PTHR45566:SF2">
    <property type="entry name" value="NARL SUBFAMILY"/>
    <property type="match status" value="1"/>
</dbReference>
<dbReference type="Gene3D" id="1.10.10.10">
    <property type="entry name" value="Winged helix-like DNA-binding domain superfamily/Winged helix DNA-binding domain"/>
    <property type="match status" value="1"/>
</dbReference>